<evidence type="ECO:0000256" key="2">
    <source>
        <dbReference type="ARBA" id="ARBA00022566"/>
    </source>
</evidence>
<dbReference type="Proteomes" id="UP000694419">
    <property type="component" value="Unplaced"/>
</dbReference>
<protein>
    <recommendedName>
        <fullName evidence="5">Cyclic nucleotide-binding domain-containing protein</fullName>
    </recommendedName>
</protein>
<reference evidence="6" key="1">
    <citation type="submission" date="2025-08" db="UniProtKB">
        <authorList>
            <consortium name="Ensembl"/>
        </authorList>
    </citation>
    <scope>IDENTIFICATION</scope>
</reference>
<dbReference type="GO" id="GO:0034236">
    <property type="term" value="F:protein kinase A catalytic subunit binding"/>
    <property type="evidence" value="ECO:0007669"/>
    <property type="project" value="TreeGrafter"/>
</dbReference>
<keyword evidence="7" id="KW-1185">Reference proteome</keyword>
<evidence type="ECO:0000256" key="1">
    <source>
        <dbReference type="ARBA" id="ARBA00005753"/>
    </source>
</evidence>
<dbReference type="PROSITE" id="PS50042">
    <property type="entry name" value="CNMP_BINDING_3"/>
    <property type="match status" value="1"/>
</dbReference>
<evidence type="ECO:0000256" key="3">
    <source>
        <dbReference type="ARBA" id="ARBA00023149"/>
    </source>
</evidence>
<organism evidence="6 7">
    <name type="scientific">Calidris pygmaea</name>
    <name type="common">Spoon-billed sandpiper</name>
    <dbReference type="NCBI Taxonomy" id="425635"/>
    <lineage>
        <taxon>Eukaryota</taxon>
        <taxon>Metazoa</taxon>
        <taxon>Chordata</taxon>
        <taxon>Craniata</taxon>
        <taxon>Vertebrata</taxon>
        <taxon>Euteleostomi</taxon>
        <taxon>Archelosauria</taxon>
        <taxon>Archosauria</taxon>
        <taxon>Dinosauria</taxon>
        <taxon>Saurischia</taxon>
        <taxon>Theropoda</taxon>
        <taxon>Coelurosauria</taxon>
        <taxon>Aves</taxon>
        <taxon>Neognathae</taxon>
        <taxon>Neoaves</taxon>
        <taxon>Charadriiformes</taxon>
        <taxon>Scolopacidae</taxon>
        <taxon>Calidris</taxon>
    </lineage>
</organism>
<feature type="region of interest" description="Disordered" evidence="4">
    <location>
        <begin position="1"/>
        <end position="40"/>
    </location>
</feature>
<dbReference type="AlphaFoldDB" id="A0A8C3KBN4"/>
<dbReference type="InterPro" id="IPR000595">
    <property type="entry name" value="cNMP-bd_dom"/>
</dbReference>
<keyword evidence="3" id="KW-0114">cAMP</keyword>
<dbReference type="InterPro" id="IPR014710">
    <property type="entry name" value="RmlC-like_jellyroll"/>
</dbReference>
<dbReference type="SUPFAM" id="SSF51206">
    <property type="entry name" value="cAMP-binding domain-like"/>
    <property type="match status" value="1"/>
</dbReference>
<dbReference type="GO" id="GO:0005829">
    <property type="term" value="C:cytosol"/>
    <property type="evidence" value="ECO:0007669"/>
    <property type="project" value="TreeGrafter"/>
</dbReference>
<evidence type="ECO:0000313" key="7">
    <source>
        <dbReference type="Proteomes" id="UP000694419"/>
    </source>
</evidence>
<comment type="similarity">
    <text evidence="1">Belongs to the cAMP-dependent kinase regulatory chain family.</text>
</comment>
<feature type="region of interest" description="Disordered" evidence="4">
    <location>
        <begin position="65"/>
        <end position="116"/>
    </location>
</feature>
<proteinExistence type="inferred from homology"/>
<dbReference type="PANTHER" id="PTHR11635:SF152">
    <property type="entry name" value="CAMP-DEPENDENT PROTEIN KINASE TYPE I REGULATORY SUBUNIT-RELATED"/>
    <property type="match status" value="1"/>
</dbReference>
<feature type="domain" description="Cyclic nucleotide-binding" evidence="5">
    <location>
        <begin position="145"/>
        <end position="283"/>
    </location>
</feature>
<keyword evidence="2" id="KW-0116">cAMP-binding</keyword>
<keyword evidence="2" id="KW-0547">Nucleotide-binding</keyword>
<feature type="compositionally biased region" description="Pro residues" evidence="4">
    <location>
        <begin position="227"/>
        <end position="243"/>
    </location>
</feature>
<dbReference type="SMART" id="SM00100">
    <property type="entry name" value="cNMP"/>
    <property type="match status" value="1"/>
</dbReference>
<feature type="region of interest" description="Disordered" evidence="4">
    <location>
        <begin position="223"/>
        <end position="244"/>
    </location>
</feature>
<dbReference type="Pfam" id="PF00027">
    <property type="entry name" value="cNMP_binding"/>
    <property type="match status" value="1"/>
</dbReference>
<dbReference type="GO" id="GO:0030552">
    <property type="term" value="F:cAMP binding"/>
    <property type="evidence" value="ECO:0007669"/>
    <property type="project" value="UniProtKB-KW"/>
</dbReference>
<reference evidence="6" key="2">
    <citation type="submission" date="2025-09" db="UniProtKB">
        <authorList>
            <consortium name="Ensembl"/>
        </authorList>
    </citation>
    <scope>IDENTIFICATION</scope>
</reference>
<dbReference type="InterPro" id="IPR050503">
    <property type="entry name" value="cAMP-dep_PK_reg_su-like"/>
</dbReference>
<feature type="compositionally biased region" description="Low complexity" evidence="4">
    <location>
        <begin position="65"/>
        <end position="82"/>
    </location>
</feature>
<dbReference type="InterPro" id="IPR018490">
    <property type="entry name" value="cNMP-bd_dom_sf"/>
</dbReference>
<dbReference type="PANTHER" id="PTHR11635">
    <property type="entry name" value="CAMP-DEPENDENT PROTEIN KINASE REGULATORY CHAIN"/>
    <property type="match status" value="1"/>
</dbReference>
<dbReference type="GO" id="GO:0005952">
    <property type="term" value="C:cAMP-dependent protein kinase complex"/>
    <property type="evidence" value="ECO:0007669"/>
    <property type="project" value="InterPro"/>
</dbReference>
<dbReference type="CDD" id="cd00038">
    <property type="entry name" value="CAP_ED"/>
    <property type="match status" value="1"/>
</dbReference>
<evidence type="ECO:0000313" key="6">
    <source>
        <dbReference type="Ensembl" id="ENSCPGP00000019983.1"/>
    </source>
</evidence>
<dbReference type="Gene3D" id="2.60.120.10">
    <property type="entry name" value="Jelly Rolls"/>
    <property type="match status" value="1"/>
</dbReference>
<sequence>ARHRRVLDVPGPPRAVRSQGRQHRPCPCHPPPPPPPQGDVVARGWTSGCGSCGCGRSGPSCGAWCGGSPPSSSPAGGRAGPRPSSPSPWPATPPSACPVAPSRPGSRRGAEGGITEGGWPVLPCPCPRAPRDLELIAEAVERNEFLRRLGEGCPETLAQSLAPVRHGPGHTVLAEGDEGTTMYIVAEGQLSVSQRGRQLRTLGPGDVFGELAILYHCRRTATVRGEPPQPHGPPVTPSPPLTPPFSAALGPVRLWAIDRPRYRAMATSHAKQRRAEILGSLRT</sequence>
<feature type="compositionally biased region" description="Pro residues" evidence="4">
    <location>
        <begin position="83"/>
        <end position="96"/>
    </location>
</feature>
<evidence type="ECO:0000259" key="5">
    <source>
        <dbReference type="PROSITE" id="PS50042"/>
    </source>
</evidence>
<evidence type="ECO:0000256" key="4">
    <source>
        <dbReference type="SAM" id="MobiDB-lite"/>
    </source>
</evidence>
<accession>A0A8C3KBN4</accession>
<dbReference type="GO" id="GO:0004862">
    <property type="term" value="F:cAMP-dependent protein kinase inhibitor activity"/>
    <property type="evidence" value="ECO:0007669"/>
    <property type="project" value="TreeGrafter"/>
</dbReference>
<name>A0A8C3KBN4_9CHAR</name>
<dbReference type="Ensembl" id="ENSCPGT00000021893.1">
    <property type="protein sequence ID" value="ENSCPGP00000019983.1"/>
    <property type="gene ID" value="ENSCPGG00000014004.1"/>
</dbReference>
<feature type="compositionally biased region" description="Pro residues" evidence="4">
    <location>
        <begin position="27"/>
        <end position="37"/>
    </location>
</feature>